<evidence type="ECO:0000256" key="9">
    <source>
        <dbReference type="NCBIfam" id="TIGR02209"/>
    </source>
</evidence>
<dbReference type="PANTHER" id="PTHR37479">
    <property type="entry name" value="CELL DIVISION PROTEIN FTSL"/>
    <property type="match status" value="1"/>
</dbReference>
<evidence type="ECO:0000256" key="7">
    <source>
        <dbReference type="ARBA" id="ARBA00023306"/>
    </source>
</evidence>
<keyword evidence="2 8" id="KW-1003">Cell membrane</keyword>
<proteinExistence type="inferred from homology"/>
<evidence type="ECO:0000313" key="10">
    <source>
        <dbReference type="EMBL" id="MFC6669566.1"/>
    </source>
</evidence>
<comment type="subunit">
    <text evidence="8">Part of a complex composed of FtsB, FtsL and FtsQ.</text>
</comment>
<accession>A0ABW1ZWJ0</accession>
<keyword evidence="3 8" id="KW-0132">Cell division</keyword>
<protein>
    <recommendedName>
        <fullName evidence="8 9">Cell division protein FtsL</fullName>
    </recommendedName>
</protein>
<gene>
    <name evidence="8 10" type="primary">ftsL</name>
    <name evidence="10" type="ORF">ACFQDL_05240</name>
</gene>
<evidence type="ECO:0000256" key="5">
    <source>
        <dbReference type="ARBA" id="ARBA00022989"/>
    </source>
</evidence>
<dbReference type="Pfam" id="PF04999">
    <property type="entry name" value="FtsL"/>
    <property type="match status" value="1"/>
</dbReference>
<evidence type="ECO:0000256" key="8">
    <source>
        <dbReference type="HAMAP-Rule" id="MF_00910"/>
    </source>
</evidence>
<evidence type="ECO:0000256" key="3">
    <source>
        <dbReference type="ARBA" id="ARBA00022618"/>
    </source>
</evidence>
<dbReference type="RefSeq" id="WP_379908119.1">
    <property type="nucleotide sequence ID" value="NZ_JBHSWE010000001.1"/>
</dbReference>
<dbReference type="InterPro" id="IPR011922">
    <property type="entry name" value="Cell_div_FtsL"/>
</dbReference>
<name>A0ABW1ZWJ0_9GAMM</name>
<comment type="subcellular location">
    <subcellularLocation>
        <location evidence="8">Cell inner membrane</location>
        <topology evidence="8">Single-pass type II membrane protein</topology>
    </subcellularLocation>
    <subcellularLocation>
        <location evidence="1">Cell membrane</location>
        <topology evidence="1">Single-pass type II membrane protein</topology>
    </subcellularLocation>
    <text evidence="8">Localizes to the division septum where it forms a ring structure.</text>
</comment>
<dbReference type="GO" id="GO:0051301">
    <property type="term" value="P:cell division"/>
    <property type="evidence" value="ECO:0007669"/>
    <property type="project" value="UniProtKB-KW"/>
</dbReference>
<dbReference type="Proteomes" id="UP001596422">
    <property type="component" value="Unassembled WGS sequence"/>
</dbReference>
<evidence type="ECO:0000256" key="6">
    <source>
        <dbReference type="ARBA" id="ARBA00023136"/>
    </source>
</evidence>
<comment type="function">
    <text evidence="8">Essential cell division protein. May link together the upstream cell division proteins, which are predominantly cytoplasmic, with the downstream cell division proteins, which are predominantly periplasmic.</text>
</comment>
<comment type="similarity">
    <text evidence="8">Belongs to the FtsL family.</text>
</comment>
<evidence type="ECO:0000256" key="4">
    <source>
        <dbReference type="ARBA" id="ARBA00022692"/>
    </source>
</evidence>
<evidence type="ECO:0000256" key="2">
    <source>
        <dbReference type="ARBA" id="ARBA00022475"/>
    </source>
</evidence>
<feature type="transmembrane region" description="Helical" evidence="8">
    <location>
        <begin position="45"/>
        <end position="67"/>
    </location>
</feature>
<keyword evidence="6 8" id="KW-0472">Membrane</keyword>
<comment type="caution">
    <text evidence="10">The sequence shown here is derived from an EMBL/GenBank/DDBJ whole genome shotgun (WGS) entry which is preliminary data.</text>
</comment>
<keyword evidence="7 8" id="KW-0131">Cell cycle</keyword>
<dbReference type="PANTHER" id="PTHR37479:SF1">
    <property type="entry name" value="CELL DIVISION PROTEIN FTSL"/>
    <property type="match status" value="1"/>
</dbReference>
<evidence type="ECO:0000313" key="11">
    <source>
        <dbReference type="Proteomes" id="UP001596422"/>
    </source>
</evidence>
<reference evidence="11" key="1">
    <citation type="journal article" date="2019" name="Int. J. Syst. Evol. Microbiol.">
        <title>The Global Catalogue of Microorganisms (GCM) 10K type strain sequencing project: providing services to taxonomists for standard genome sequencing and annotation.</title>
        <authorList>
            <consortium name="The Broad Institute Genomics Platform"/>
            <consortium name="The Broad Institute Genome Sequencing Center for Infectious Disease"/>
            <person name="Wu L."/>
            <person name="Ma J."/>
        </authorList>
    </citation>
    <scope>NUCLEOTIDE SEQUENCE [LARGE SCALE GENOMIC DNA]</scope>
    <source>
        <strain evidence="11">NBRC 111756</strain>
    </source>
</reference>
<keyword evidence="11" id="KW-1185">Reference proteome</keyword>
<dbReference type="EMBL" id="JBHSWE010000001">
    <property type="protein sequence ID" value="MFC6669566.1"/>
    <property type="molecule type" value="Genomic_DNA"/>
</dbReference>
<dbReference type="NCBIfam" id="TIGR02209">
    <property type="entry name" value="ftsL_broad"/>
    <property type="match status" value="1"/>
</dbReference>
<sequence length="131" mass="14840">MKLPAMDWRRLVPGLPRRDATPGDRRGRVEAPAPLLDADALARPALVLAVLVFMVVGSALAVTYSAYQYRVLFNQHQNLVTNWDELQVEWGQLVLEESAWAANNRIEQVASKRLEMLVPEPGMIEIVRHER</sequence>
<keyword evidence="5 8" id="KW-1133">Transmembrane helix</keyword>
<evidence type="ECO:0000256" key="1">
    <source>
        <dbReference type="ARBA" id="ARBA00004401"/>
    </source>
</evidence>
<keyword evidence="8" id="KW-0997">Cell inner membrane</keyword>
<organism evidence="10 11">
    <name type="scientific">Marinobacterium aestuariivivens</name>
    <dbReference type="NCBI Taxonomy" id="1698799"/>
    <lineage>
        <taxon>Bacteria</taxon>
        <taxon>Pseudomonadati</taxon>
        <taxon>Pseudomonadota</taxon>
        <taxon>Gammaproteobacteria</taxon>
        <taxon>Oceanospirillales</taxon>
        <taxon>Oceanospirillaceae</taxon>
        <taxon>Marinobacterium</taxon>
    </lineage>
</organism>
<keyword evidence="4 8" id="KW-0812">Transmembrane</keyword>
<dbReference type="HAMAP" id="MF_00910">
    <property type="entry name" value="FtsL"/>
    <property type="match status" value="1"/>
</dbReference>